<accession>A0A1N5V8F2</accession>
<dbReference type="OrthoDB" id="57193at2157"/>
<sequence length="198" mass="21603">MTAPFVDPLAIMLIGLAMGTGIGAFYFFYAARGQKDQIASLVYPAIGIGLFDFMSGFYMSFAWPMKTFGVPYNMLFGDPLLMFGLLLIIGAVMIYKNVKLGIMPLLSVLLGIYVLDGAYSISALKLETGQNYITAMGLYIFDAIGAILVPIAYFKPEEGKSGAIKYMYYVEWIILGIGTIFALVIGYLALYGHLSSPP</sequence>
<name>A0A1N5V8F2_9ARCH</name>
<feature type="transmembrane region" description="Helical" evidence="1">
    <location>
        <begin position="6"/>
        <end position="29"/>
    </location>
</feature>
<dbReference type="EMBL" id="LT719092">
    <property type="protein sequence ID" value="SJK85054.1"/>
    <property type="molecule type" value="Genomic_DNA"/>
</dbReference>
<keyword evidence="1" id="KW-1133">Transmembrane helix</keyword>
<dbReference type="Proteomes" id="UP000187822">
    <property type="component" value="Chromosome I"/>
</dbReference>
<protein>
    <submittedName>
        <fullName evidence="2">Multipass membrane protein</fullName>
    </submittedName>
</protein>
<evidence type="ECO:0000256" key="1">
    <source>
        <dbReference type="SAM" id="Phobius"/>
    </source>
</evidence>
<keyword evidence="4" id="KW-1185">Reference proteome</keyword>
<feature type="transmembrane region" description="Helical" evidence="1">
    <location>
        <begin position="41"/>
        <end position="63"/>
    </location>
</feature>
<evidence type="ECO:0000313" key="5">
    <source>
        <dbReference type="Proteomes" id="UP000195607"/>
    </source>
</evidence>
<gene>
    <name evidence="3" type="ORF">CPM_1251</name>
    <name evidence="2" type="ORF">CSP5_1249</name>
</gene>
<evidence type="ECO:0000313" key="3">
    <source>
        <dbReference type="EMBL" id="SJK85054.1"/>
    </source>
</evidence>
<evidence type="ECO:0000313" key="2">
    <source>
        <dbReference type="EMBL" id="SIM68517.1"/>
    </source>
</evidence>
<reference evidence="2 5" key="1">
    <citation type="submission" date="2016-04" db="EMBL/GenBank/DDBJ databases">
        <authorList>
            <person name="Evans L.H."/>
            <person name="Alamgir A."/>
            <person name="Owens N."/>
            <person name="Weber N.D."/>
            <person name="Virtaneva K."/>
            <person name="Barbian K."/>
            <person name="Babar A."/>
            <person name="Rosenke K."/>
        </authorList>
    </citation>
    <scope>NUCLEOTIDE SEQUENCE [LARGE SCALE GENOMIC DNA]</scope>
    <source>
        <strain evidence="2">S5</strain>
        <strain evidence="5">S5(T) (JCM 30642 \VKM B-2941)</strain>
    </source>
</reference>
<feature type="transmembrane region" description="Helical" evidence="1">
    <location>
        <begin position="133"/>
        <end position="154"/>
    </location>
</feature>
<keyword evidence="1" id="KW-0812">Transmembrane</keyword>
<dbReference type="AlphaFoldDB" id="A0A1N5V8F2"/>
<feature type="transmembrane region" description="Helical" evidence="1">
    <location>
        <begin position="166"/>
        <end position="190"/>
    </location>
</feature>
<dbReference type="RefSeq" id="WP_077076386.1">
    <property type="nucleotide sequence ID" value="NZ_LT671858.1"/>
</dbReference>
<reference evidence="3" key="3">
    <citation type="submission" date="2016-06" db="EMBL/GenBank/DDBJ databases">
        <authorList>
            <person name="Olsen C.W."/>
            <person name="Carey S."/>
            <person name="Hinshaw L."/>
            <person name="Karasin A.I."/>
        </authorList>
    </citation>
    <scope>NUCLEOTIDE SEQUENCE [LARGE SCALE GENOMIC DNA]</scope>
    <source>
        <strain evidence="3">PM4</strain>
    </source>
</reference>
<dbReference type="Proteomes" id="UP000195607">
    <property type="component" value="Chromosome I"/>
</dbReference>
<dbReference type="Pfam" id="PF06168">
    <property type="entry name" value="DUF981"/>
    <property type="match status" value="1"/>
</dbReference>
<keyword evidence="1" id="KW-0472">Membrane</keyword>
<feature type="transmembrane region" description="Helical" evidence="1">
    <location>
        <begin position="75"/>
        <end position="95"/>
    </location>
</feature>
<proteinExistence type="predicted"/>
<dbReference type="EMBL" id="LT671858">
    <property type="protein sequence ID" value="SIM68517.1"/>
    <property type="molecule type" value="Genomic_DNA"/>
</dbReference>
<dbReference type="InterPro" id="IPR009324">
    <property type="entry name" value="DUF981"/>
</dbReference>
<reference evidence="4" key="2">
    <citation type="submission" date="2016-06" db="EMBL/GenBank/DDBJ databases">
        <authorList>
            <person name="Toshchakov V.S."/>
        </authorList>
    </citation>
    <scope>NUCLEOTIDE SEQUENCE [LARGE SCALE GENOMIC DNA]</scope>
    <source>
        <strain>PM4 (JCM 30641</strain>
        <strain evidence="4">\VKM B-2940)</strain>
    </source>
</reference>
<organism evidence="2 5">
    <name type="scientific">Cuniculiplasma divulgatum</name>
    <dbReference type="NCBI Taxonomy" id="1673428"/>
    <lineage>
        <taxon>Archaea</taxon>
        <taxon>Methanobacteriati</taxon>
        <taxon>Thermoplasmatota</taxon>
        <taxon>Thermoplasmata</taxon>
        <taxon>Thermoplasmatales</taxon>
        <taxon>Cuniculiplasmataceae</taxon>
        <taxon>Cuniculiplasma</taxon>
    </lineage>
</organism>
<feature type="transmembrane region" description="Helical" evidence="1">
    <location>
        <begin position="102"/>
        <end position="121"/>
    </location>
</feature>
<dbReference type="KEGG" id="cdiv:CPM_1251"/>
<evidence type="ECO:0000313" key="4">
    <source>
        <dbReference type="Proteomes" id="UP000187822"/>
    </source>
</evidence>
<dbReference type="GeneID" id="41588500"/>